<evidence type="ECO:0000313" key="4">
    <source>
        <dbReference type="EMBL" id="GAA3793120.1"/>
    </source>
</evidence>
<dbReference type="SUPFAM" id="SSF52540">
    <property type="entry name" value="P-loop containing nucleoside triphosphate hydrolases"/>
    <property type="match status" value="1"/>
</dbReference>
<dbReference type="SMART" id="SM00421">
    <property type="entry name" value="HTH_LUXR"/>
    <property type="match status" value="1"/>
</dbReference>
<feature type="domain" description="HTH luxR-type" evidence="3">
    <location>
        <begin position="813"/>
        <end position="878"/>
    </location>
</feature>
<sequence>MDTDGLVGRERERAALERALSGAHSFAVVRGEPGAGKSTLLDAAAAAAGVRVLRAAGVEAESQLPFAGLHQLLLPLLADGPHARDVLDLMLGSASPPDVLTLGNAVIGLLAAAGPVFVAVDDGHWFDQLSAQVCAFVFRRVGVHGVRGAITLRTDVASPFDRAGLPEVEVGPLAREDAEALLDRSFPGLDARLRQQVLTQAEGIPLALVELPRTARNTELQTDLPLSRRLEGLYAGQISELGPSSRRALLLAALDGLSSLSAPRRRDVERRLRDVDEAIGRGLLLVDPVSGQLGFRHPLVRSAVVQLATPNERRAAHAELAGAHRGDIERRATHLSAATIDPDERVAAVIERAALSATRRGAAALAIEWLERAAELSEDPRERERRFGEAAFVAGQSARLQDAQRLLDASGHPGSVDAVVTAAYAALYREGDVHATHQRIASTVAASGDELDDAILDRLLNLLLAISQFAGDPANWTVTEQLVDRFAGRVNPHTLIHRDAWGDVVRRGAGVTDRLRGAFAELSEGEPWDVMRLTVAAFYVDALDEFRPYLRRMVEREADAGAVTNVMTMLHVVMLDQINTGQWADAEATGHRGLELTTRHGYTLFGYQFRAFLGLVAAARGDHEAAAGHRTALESWAGPRGIGFLTNYANAIGALSALGAGDYETAYRFATTVTTPGTFTPYVQQAHRTLLDLVEAALHSGRPDEARRHALAARDAGLPDISPRLALLTAGALAMTSEEPDFDAALALSGAALFPFDSNRIRLAYGAWLRRVRRPAHARDQLSRAAEGFERIGARGWAERARTELRAAGASFKTGAPVVLTVQERQIAELAAGGLTNKEIGTRLYLSPRTVGSHLYRIFPKLGITSRAALRDALERLEVQSSD</sequence>
<organism evidence="4 5">
    <name type="scientific">Amycolatopsis tucumanensis</name>
    <dbReference type="NCBI Taxonomy" id="401106"/>
    <lineage>
        <taxon>Bacteria</taxon>
        <taxon>Bacillati</taxon>
        <taxon>Actinomycetota</taxon>
        <taxon>Actinomycetes</taxon>
        <taxon>Pseudonocardiales</taxon>
        <taxon>Pseudonocardiaceae</taxon>
        <taxon>Amycolatopsis</taxon>
    </lineage>
</organism>
<name>A0ABP7HIM5_9PSEU</name>
<dbReference type="Proteomes" id="UP001501624">
    <property type="component" value="Unassembled WGS sequence"/>
</dbReference>
<evidence type="ECO:0000256" key="1">
    <source>
        <dbReference type="ARBA" id="ARBA00022741"/>
    </source>
</evidence>
<dbReference type="InterPro" id="IPR041664">
    <property type="entry name" value="AAA_16"/>
</dbReference>
<gene>
    <name evidence="4" type="ORF">GCM10022380_07320</name>
</gene>
<dbReference type="PANTHER" id="PTHR16305">
    <property type="entry name" value="TESTICULAR SOLUBLE ADENYLYL CYCLASE"/>
    <property type="match status" value="1"/>
</dbReference>
<evidence type="ECO:0000259" key="3">
    <source>
        <dbReference type="PROSITE" id="PS50043"/>
    </source>
</evidence>
<dbReference type="InterPro" id="IPR000792">
    <property type="entry name" value="Tscrpt_reg_LuxR_C"/>
</dbReference>
<comment type="caution">
    <text evidence="4">The sequence shown here is derived from an EMBL/GenBank/DDBJ whole genome shotgun (WGS) entry which is preliminary data.</text>
</comment>
<dbReference type="Pfam" id="PF00196">
    <property type="entry name" value="GerE"/>
    <property type="match status" value="1"/>
</dbReference>
<keyword evidence="5" id="KW-1185">Reference proteome</keyword>
<accession>A0ABP7HIM5</accession>
<dbReference type="SUPFAM" id="SSF46894">
    <property type="entry name" value="C-terminal effector domain of the bipartite response regulators"/>
    <property type="match status" value="1"/>
</dbReference>
<dbReference type="Gene3D" id="1.10.10.10">
    <property type="entry name" value="Winged helix-like DNA-binding domain superfamily/Winged helix DNA-binding domain"/>
    <property type="match status" value="1"/>
</dbReference>
<protein>
    <submittedName>
        <fullName evidence="4">LuxR family transcriptional regulator</fullName>
    </submittedName>
</protein>
<dbReference type="InterPro" id="IPR016032">
    <property type="entry name" value="Sig_transdc_resp-reg_C-effctor"/>
</dbReference>
<keyword evidence="1" id="KW-0547">Nucleotide-binding</keyword>
<reference evidence="5" key="1">
    <citation type="journal article" date="2019" name="Int. J. Syst. Evol. Microbiol.">
        <title>The Global Catalogue of Microorganisms (GCM) 10K type strain sequencing project: providing services to taxonomists for standard genome sequencing and annotation.</title>
        <authorList>
            <consortium name="The Broad Institute Genomics Platform"/>
            <consortium name="The Broad Institute Genome Sequencing Center for Infectious Disease"/>
            <person name="Wu L."/>
            <person name="Ma J."/>
        </authorList>
    </citation>
    <scope>NUCLEOTIDE SEQUENCE [LARGE SCALE GENOMIC DNA]</scope>
    <source>
        <strain evidence="5">JCM 17017</strain>
    </source>
</reference>
<proteinExistence type="predicted"/>
<dbReference type="PROSITE" id="PS00622">
    <property type="entry name" value="HTH_LUXR_1"/>
    <property type="match status" value="1"/>
</dbReference>
<evidence type="ECO:0000256" key="2">
    <source>
        <dbReference type="ARBA" id="ARBA00022840"/>
    </source>
</evidence>
<dbReference type="PROSITE" id="PS50043">
    <property type="entry name" value="HTH_LUXR_2"/>
    <property type="match status" value="1"/>
</dbReference>
<keyword evidence="2" id="KW-0067">ATP-binding</keyword>
<dbReference type="EMBL" id="BAABCM010000001">
    <property type="protein sequence ID" value="GAA3793120.1"/>
    <property type="molecule type" value="Genomic_DNA"/>
</dbReference>
<dbReference type="InterPro" id="IPR036388">
    <property type="entry name" value="WH-like_DNA-bd_sf"/>
</dbReference>
<dbReference type="RefSeq" id="WP_237338510.1">
    <property type="nucleotide sequence ID" value="NZ_BAABCM010000001.1"/>
</dbReference>
<dbReference type="CDD" id="cd06170">
    <property type="entry name" value="LuxR_C_like"/>
    <property type="match status" value="1"/>
</dbReference>
<dbReference type="InterPro" id="IPR027417">
    <property type="entry name" value="P-loop_NTPase"/>
</dbReference>
<dbReference type="PRINTS" id="PR00038">
    <property type="entry name" value="HTHLUXR"/>
</dbReference>
<dbReference type="Pfam" id="PF13191">
    <property type="entry name" value="AAA_16"/>
    <property type="match status" value="1"/>
</dbReference>
<dbReference type="PANTHER" id="PTHR16305:SF35">
    <property type="entry name" value="TRANSCRIPTIONAL ACTIVATOR DOMAIN"/>
    <property type="match status" value="1"/>
</dbReference>
<evidence type="ECO:0000313" key="5">
    <source>
        <dbReference type="Proteomes" id="UP001501624"/>
    </source>
</evidence>